<protein>
    <submittedName>
        <fullName evidence="1">Uncharacterized protein</fullName>
    </submittedName>
</protein>
<dbReference type="EMBL" id="HBGS01050965">
    <property type="protein sequence ID" value="CAD9467322.1"/>
    <property type="molecule type" value="Transcribed_RNA"/>
</dbReference>
<organism evidence="1">
    <name type="scientific">Octactis speculum</name>
    <dbReference type="NCBI Taxonomy" id="3111310"/>
    <lineage>
        <taxon>Eukaryota</taxon>
        <taxon>Sar</taxon>
        <taxon>Stramenopiles</taxon>
        <taxon>Ochrophyta</taxon>
        <taxon>Dictyochophyceae</taxon>
        <taxon>Dictyochales</taxon>
        <taxon>Dictyochaceae</taxon>
        <taxon>Octactis</taxon>
    </lineage>
</organism>
<accession>A0A7S2DXJ9</accession>
<name>A0A7S2DXJ9_9STRA</name>
<dbReference type="AlphaFoldDB" id="A0A7S2DXJ9"/>
<evidence type="ECO:0000313" key="1">
    <source>
        <dbReference type="EMBL" id="CAD9467322.1"/>
    </source>
</evidence>
<gene>
    <name evidence="1" type="ORF">DSPE1174_LOCUS26421</name>
</gene>
<proteinExistence type="predicted"/>
<sequence length="101" mass="11390">MPQASGSVNYDLIFIHKPELVFDSVSHIQIVGNISRIGEGKRHGKESPILSVRRIFFENLHDVGSGPIHRFTSPISFPDKYSLMDVRSQVFLDAVARSHMK</sequence>
<reference evidence="1" key="1">
    <citation type="submission" date="2021-01" db="EMBL/GenBank/DDBJ databases">
        <authorList>
            <person name="Corre E."/>
            <person name="Pelletier E."/>
            <person name="Niang G."/>
            <person name="Scheremetjew M."/>
            <person name="Finn R."/>
            <person name="Kale V."/>
            <person name="Holt S."/>
            <person name="Cochrane G."/>
            <person name="Meng A."/>
            <person name="Brown T."/>
            <person name="Cohen L."/>
        </authorList>
    </citation>
    <scope>NUCLEOTIDE SEQUENCE</scope>
    <source>
        <strain evidence="1">CCMP1381</strain>
    </source>
</reference>